<comment type="caution">
    <text evidence="1">The sequence shown here is derived from an EMBL/GenBank/DDBJ whole genome shotgun (WGS) entry which is preliminary data.</text>
</comment>
<evidence type="ECO:0000313" key="2">
    <source>
        <dbReference type="EMBL" id="GMN75408.1"/>
    </source>
</evidence>
<proteinExistence type="predicted"/>
<dbReference type="EMBL" id="BTGU01019989">
    <property type="protein sequence ID" value="GMN75377.1"/>
    <property type="molecule type" value="Genomic_DNA"/>
</dbReference>
<dbReference type="Proteomes" id="UP001187192">
    <property type="component" value="Unassembled WGS sequence"/>
</dbReference>
<protein>
    <submittedName>
        <fullName evidence="1">Uncharacterized protein</fullName>
    </submittedName>
</protein>
<dbReference type="AlphaFoldDB" id="A0AA88EI25"/>
<gene>
    <name evidence="1" type="ORF">TIFTF001_056225</name>
    <name evidence="2" type="ORF">TIFTF001_056230</name>
</gene>
<sequence length="31" mass="3059">MPFVVAAFDAVAVFVAAANHVTAAVPTSGVQ</sequence>
<reference evidence="1" key="1">
    <citation type="submission" date="2023-07" db="EMBL/GenBank/DDBJ databases">
        <title>draft genome sequence of fig (Ficus carica).</title>
        <authorList>
            <person name="Takahashi T."/>
            <person name="Nishimura K."/>
        </authorList>
    </citation>
    <scope>NUCLEOTIDE SEQUENCE</scope>
</reference>
<dbReference type="EMBL" id="BTGU01020000">
    <property type="protein sequence ID" value="GMN75408.1"/>
    <property type="molecule type" value="Genomic_DNA"/>
</dbReference>
<organism evidence="1 3">
    <name type="scientific">Ficus carica</name>
    <name type="common">Common fig</name>
    <dbReference type="NCBI Taxonomy" id="3494"/>
    <lineage>
        <taxon>Eukaryota</taxon>
        <taxon>Viridiplantae</taxon>
        <taxon>Streptophyta</taxon>
        <taxon>Embryophyta</taxon>
        <taxon>Tracheophyta</taxon>
        <taxon>Spermatophyta</taxon>
        <taxon>Magnoliopsida</taxon>
        <taxon>eudicotyledons</taxon>
        <taxon>Gunneridae</taxon>
        <taxon>Pentapetalae</taxon>
        <taxon>rosids</taxon>
        <taxon>fabids</taxon>
        <taxon>Rosales</taxon>
        <taxon>Moraceae</taxon>
        <taxon>Ficeae</taxon>
        <taxon>Ficus</taxon>
    </lineage>
</organism>
<name>A0AA88EI25_FICCA</name>
<evidence type="ECO:0000313" key="3">
    <source>
        <dbReference type="Proteomes" id="UP001187192"/>
    </source>
</evidence>
<accession>A0AA88EI25</accession>
<evidence type="ECO:0000313" key="1">
    <source>
        <dbReference type="EMBL" id="GMN75377.1"/>
    </source>
</evidence>
<keyword evidence="3" id="KW-1185">Reference proteome</keyword>